<name>A0A8J7SI42_9BACT</name>
<sequence length="446" mass="47629">MKNLTLITSLGVLASLSIASADNYTNYILEIPVDENLPTQTHNRLDNIGDGFSKNTVEAGGTNFKLFTTHEGGSEWLLDTAFVDASAKSSLFIVQSQDPTVENGNTYRTRADKGYSLTSITSGLLPRTDDDPATADVDESSTYTTSSVVLRHEYSLSDDPNTLYLVEADLLLAPTLDELSSSYTSAELALMKSNGIQVPATDGTVSVTFETATQSTNIEATPKDQAYGIEEISILGVSAVQNDSAKSNNGHGNNVDGVDSSNPGKSKTGEDTDPLVDDEIKARVLLNQLTEEDLIINTAKVKIFPKPTGTISGITNGQKIGADFPSITLNYDNLYPGSDTYLVIYKQGEAVPTKEFGYNMKTVRTDQEPVSCSSVFDSLGQVIDSEGSWILEIRHDSPFEISELLDDSNSSSGTGGGTDGGTDGGNKKVIEVLPTVKVNADINTVK</sequence>
<evidence type="ECO:0000256" key="1">
    <source>
        <dbReference type="SAM" id="MobiDB-lite"/>
    </source>
</evidence>
<feature type="chain" id="PRO_5035238641" evidence="2">
    <location>
        <begin position="22"/>
        <end position="446"/>
    </location>
</feature>
<comment type="caution">
    <text evidence="3">The sequence shown here is derived from an EMBL/GenBank/DDBJ whole genome shotgun (WGS) entry which is preliminary data.</text>
</comment>
<feature type="region of interest" description="Disordered" evidence="1">
    <location>
        <begin position="243"/>
        <end position="274"/>
    </location>
</feature>
<dbReference type="Proteomes" id="UP000624703">
    <property type="component" value="Unassembled WGS sequence"/>
</dbReference>
<reference evidence="3" key="1">
    <citation type="submission" date="2021-01" db="EMBL/GenBank/DDBJ databases">
        <title>Modified the classification status of verrucomicrobia.</title>
        <authorList>
            <person name="Feng X."/>
        </authorList>
    </citation>
    <scope>NUCLEOTIDE SEQUENCE</scope>
    <source>
        <strain evidence="3">_KCTC 22039</strain>
    </source>
</reference>
<proteinExistence type="predicted"/>
<dbReference type="EMBL" id="JAENIM010000016">
    <property type="protein sequence ID" value="MBK1790181.1"/>
    <property type="molecule type" value="Genomic_DNA"/>
</dbReference>
<dbReference type="AlphaFoldDB" id="A0A8J7SI42"/>
<feature type="signal peptide" evidence="2">
    <location>
        <begin position="1"/>
        <end position="21"/>
    </location>
</feature>
<dbReference type="RefSeq" id="WP_200310235.1">
    <property type="nucleotide sequence ID" value="NZ_JAENIM010000016.1"/>
</dbReference>
<organism evidence="3 4">
    <name type="scientific">Persicirhabdus sediminis</name>
    <dbReference type="NCBI Taxonomy" id="454144"/>
    <lineage>
        <taxon>Bacteria</taxon>
        <taxon>Pseudomonadati</taxon>
        <taxon>Verrucomicrobiota</taxon>
        <taxon>Verrucomicrobiia</taxon>
        <taxon>Verrucomicrobiales</taxon>
        <taxon>Verrucomicrobiaceae</taxon>
        <taxon>Persicirhabdus</taxon>
    </lineage>
</organism>
<gene>
    <name evidence="3" type="ORF">JIN82_03315</name>
</gene>
<evidence type="ECO:0000313" key="3">
    <source>
        <dbReference type="EMBL" id="MBK1790181.1"/>
    </source>
</evidence>
<protein>
    <submittedName>
        <fullName evidence="3">Uncharacterized protein</fullName>
    </submittedName>
</protein>
<evidence type="ECO:0000256" key="2">
    <source>
        <dbReference type="SAM" id="SignalP"/>
    </source>
</evidence>
<keyword evidence="2" id="KW-0732">Signal</keyword>
<feature type="compositionally biased region" description="Low complexity" evidence="1">
    <location>
        <begin position="248"/>
        <end position="259"/>
    </location>
</feature>
<feature type="compositionally biased region" description="Gly residues" evidence="1">
    <location>
        <begin position="413"/>
        <end position="424"/>
    </location>
</feature>
<accession>A0A8J7SI42</accession>
<feature type="region of interest" description="Disordered" evidence="1">
    <location>
        <begin position="405"/>
        <end position="428"/>
    </location>
</feature>
<evidence type="ECO:0000313" key="4">
    <source>
        <dbReference type="Proteomes" id="UP000624703"/>
    </source>
</evidence>
<feature type="region of interest" description="Disordered" evidence="1">
    <location>
        <begin position="122"/>
        <end position="142"/>
    </location>
</feature>
<keyword evidence="4" id="KW-1185">Reference proteome</keyword>